<proteinExistence type="predicted"/>
<sequence length="2285" mass="269698">MENDPIKSNTMTNDKNEQSNNTFETKVSTARPTNLNTAATTGNTTSDQNFHITSSSVYIEPRLFEADAIIDSTTSLCIEANVGNNMNVIGKEKEQTDKMNSKDEDALNKILSDARDQKMEQLSQRIMINPPIDDEMAQFILQKLGLSPVTTKIITNMNVNDTNDQEISTTSIISTHPDCVSDEHIKKDGNYIELNEFKSTTTTTFENHNQELLVPIAARTMTERAQAEERYQHRIEIAKQAVKLAETNVDNAMKLIRREMINNTVQRDSWYLTLFHYVHLRAQHDVDQRGDIHKEFIWPHSFPDCTPKLREAMNEWIQHNFSCVKHAKCLVLIGPTNTGKTSFALSLPGRVNYFQGQWNENAWNDYARYSVYDEVPWDNFKKLEYPNKKQLLTQEGYRLYINKYWVTDQDVTFRQPAIVLLNPEDAGSLIARPVGRDQNNTAEYWKKKTFVYIMVMSTEEINESSDNKISTSITTNKYKYDDAEINTEEIFILARTSKEKSSYRKLQSSLNQINIVIRTIKNTNVLCIYPEEQWKQKINNYMEQNNVFQRIGSMDFETSDDDPIQQTLIKMSNLVVKTLHTLFLRKAITTEQYENMMYYNQTTIQCVNQLYFIPEIRQNKISIQPATIRYKEESLHAIVTFIHGLLRPLINGIVHSNFTFFEGHHVIKAVEKYAQQGLLRSTTLFVKIVFHGLCTTLSHDLLIEALAKFLRLYVESKKIEEISITTIVQFVELILKNQFCIYDNQLYRQTTGGSSYSSLIHGLVDIYLYNLTHILYSKLLDKNEIVGRYFNQIFFIWNESKDELFTLLNELNLTSPEYIPTPITISIDDKIEYLGAEICQQEGKLQTRVYHDFYLEPYTLPYLLETRMLKENDDNLLLYNTFVRALCYCSNVDEFENERLFIELSFIINDASMDFIERAEQRNDDSNHTTTTMLHTDIETTFKCGYCNMSNVEFKERLFKVTSQDQRRQTFVKEWLEIDMTLLEFIRKYTCNIAHVYCLKMELDSYKSYINRTQSEYLWLSHWPKMRMKEDNIDENFSETENQQQQNLSSINNSPCKTRLLMNIIESRQRTLKQCFQINDDFLKQTLFNPKEYNFINESVDDNPSSNNLDNDDQIQDAQGRWDDLLSPTQVLTGQQTTTTTTIPKKKKKQPRNRKLQRYCRKLRKQGLDEATIQMYKGANQLQQQQQQQQQQDQLQDVEMEEIIPLNDTTTLPDPYNSQRKRAKRKRNESTKQDDTSIVKSISQLSMKENRRKKKKRSSSSLQQQEQQHQCQQPQKDEENVQENNDTTVPVNINQHKTSLHYYLKTTNKKFKVMLKSAFVDSKDILKWCKSKENLQYVREHTRLVDRVYYLKLEEDLWENYINYGETYHCWTLRLSKTIIKDNQLQSDYKESKKSIEKYRERIKQQKKEAEEQVEKHALLLKNYQHENFHVDEQHLWAAILALVRKGQHKLSQNYEHRKKSFKNSAKDYSFITTCYNCQPTQDEIISMQVIWQATLNECNSQQNVDILKQHLYMKRIPKSLDYLDQSFSKVEHTLARPIYNNNIRTTLSTRYKKIIAQSKCDLMTLHIGMSEAAVRGYYQFSEDEKNKLVNRMKQDPLRQESIESFIQAIEQRQKHIREHMQYLTKRRLHFFYHRSDDRRQKWNRRSYHLDLNYDILPSSPIIEVYTKLTAEHVALLSRGPKYVPPCQSRFYKKEKKEKIIDNEYKNIIHTITEFFRQHRYCISEKRINEFSIDLKNLLQRLYTKKLSRKLSVRAKREHKLMMNIRRYLRKYQQVILRRTDKSKVFHLGDANDYQRKVLEYMQETEAYEEITSGISPLAENLEQVTSLLNRLYHAEKPLITKKQYEAMYPKENETELAHLYFIPKPHKIGTPLRPIVAGIHAPATLISKYLDDSLRPIFNCVARKTIYINSLDLVKQLENYERDGNLSSTTKFITADVKNLYTMIPKGGALDALNRFCVKHGKDGKIGNLSVNVIIRLACLVLDTNCFVFDNKYYKQIRGGAMGSPFTMTLANVYMWEWEQTLLEYQRSHNEMYGRYIDDIFMTTNLSFDEIKVRLIEANQQDENIRLTHTISSKVEYLDVLVENDNGQLKTSVYHKLAAEPYILPFSSDHPRHVHRSTINGRLIRAIRLCSHLDDFDKERINIEFTLLLNGYPPKFINYNFNKFFQKHNVLSVMENLDNIMYEQLHRTLLYQPTIKERQQHQHEQQQQNIQSKDLFIHYTFESGPLVNFTKELKHLWNEHYINKNPIKQNIRLRFGTKSNKNLCQLLVKKKPSKSLLRDVISSD</sequence>
<protein>
    <recommendedName>
        <fullName evidence="3">Reverse transcriptase domain-containing protein</fullName>
    </recommendedName>
</protein>
<accession>A0A814KCG3</accession>
<dbReference type="PANTHER" id="PTHR21301">
    <property type="entry name" value="REVERSE TRANSCRIPTASE"/>
    <property type="match status" value="1"/>
</dbReference>
<feature type="domain" description="Reverse transcriptase" evidence="3">
    <location>
        <begin position="1844"/>
        <end position="2094"/>
    </location>
</feature>
<evidence type="ECO:0000256" key="2">
    <source>
        <dbReference type="SAM" id="MobiDB-lite"/>
    </source>
</evidence>
<feature type="region of interest" description="Disordered" evidence="2">
    <location>
        <begin position="1205"/>
        <end position="1293"/>
    </location>
</feature>
<feature type="compositionally biased region" description="Low complexity" evidence="2">
    <location>
        <begin position="33"/>
        <end position="45"/>
    </location>
</feature>
<keyword evidence="1" id="KW-0175">Coiled coil</keyword>
<dbReference type="InterPro" id="IPR027417">
    <property type="entry name" value="P-loop_NTPase"/>
</dbReference>
<dbReference type="InterPro" id="IPR000477">
    <property type="entry name" value="RT_dom"/>
</dbReference>
<feature type="coiled-coil region" evidence="1">
    <location>
        <begin position="228"/>
        <end position="255"/>
    </location>
</feature>
<evidence type="ECO:0000313" key="5">
    <source>
        <dbReference type="Proteomes" id="UP000663864"/>
    </source>
</evidence>
<feature type="region of interest" description="Disordered" evidence="2">
    <location>
        <begin position="1127"/>
        <end position="1157"/>
    </location>
</feature>
<dbReference type="SUPFAM" id="SSF52540">
    <property type="entry name" value="P-loop containing nucleoside triphosphate hydrolases"/>
    <property type="match status" value="1"/>
</dbReference>
<gene>
    <name evidence="4" type="ORF">ZHD862_LOCUS14982</name>
</gene>
<feature type="region of interest" description="Disordered" evidence="2">
    <location>
        <begin position="1"/>
        <end position="47"/>
    </location>
</feature>
<evidence type="ECO:0000313" key="4">
    <source>
        <dbReference type="EMBL" id="CAF1049533.1"/>
    </source>
</evidence>
<feature type="compositionally biased region" description="Basic residues" evidence="2">
    <location>
        <begin position="1144"/>
        <end position="1157"/>
    </location>
</feature>
<feature type="compositionally biased region" description="Polar residues" evidence="2">
    <location>
        <begin position="1282"/>
        <end position="1293"/>
    </location>
</feature>
<comment type="caution">
    <text evidence="4">The sequence shown here is derived from an EMBL/GenBank/DDBJ whole genome shotgun (WGS) entry which is preliminary data.</text>
</comment>
<feature type="compositionally biased region" description="Basic and acidic residues" evidence="2">
    <location>
        <begin position="1228"/>
        <end position="1237"/>
    </location>
</feature>
<evidence type="ECO:0000256" key="1">
    <source>
        <dbReference type="SAM" id="Coils"/>
    </source>
</evidence>
<feature type="coiled-coil region" evidence="1">
    <location>
        <begin position="1382"/>
        <end position="1427"/>
    </location>
</feature>
<reference evidence="4" key="1">
    <citation type="submission" date="2021-02" db="EMBL/GenBank/DDBJ databases">
        <authorList>
            <person name="Nowell W R."/>
        </authorList>
    </citation>
    <scope>NUCLEOTIDE SEQUENCE</scope>
</reference>
<dbReference type="PROSITE" id="PS50878">
    <property type="entry name" value="RT_POL"/>
    <property type="match status" value="1"/>
</dbReference>
<feature type="compositionally biased region" description="Polar residues" evidence="2">
    <location>
        <begin position="1207"/>
        <end position="1218"/>
    </location>
</feature>
<feature type="compositionally biased region" description="Low complexity" evidence="2">
    <location>
        <begin position="1129"/>
        <end position="1143"/>
    </location>
</feature>
<feature type="compositionally biased region" description="Polar residues" evidence="2">
    <location>
        <begin position="1"/>
        <end position="32"/>
    </location>
</feature>
<feature type="compositionally biased region" description="Low complexity" evidence="2">
    <location>
        <begin position="1259"/>
        <end position="1274"/>
    </location>
</feature>
<feature type="compositionally biased region" description="Polar residues" evidence="2">
    <location>
        <begin position="1238"/>
        <end position="1247"/>
    </location>
</feature>
<evidence type="ECO:0000259" key="3">
    <source>
        <dbReference type="PROSITE" id="PS50878"/>
    </source>
</evidence>
<dbReference type="EMBL" id="CAJNOT010000663">
    <property type="protein sequence ID" value="CAF1049533.1"/>
    <property type="molecule type" value="Genomic_DNA"/>
</dbReference>
<dbReference type="Proteomes" id="UP000663864">
    <property type="component" value="Unassembled WGS sequence"/>
</dbReference>
<dbReference type="PANTHER" id="PTHR21301:SF10">
    <property type="entry name" value="REVERSE TRANSCRIPTASE DOMAIN-CONTAINING PROTEIN"/>
    <property type="match status" value="1"/>
</dbReference>
<dbReference type="Pfam" id="PF26215">
    <property type="entry name" value="HTH_animal"/>
    <property type="match status" value="1"/>
</dbReference>
<dbReference type="InterPro" id="IPR058912">
    <property type="entry name" value="HTH_animal"/>
</dbReference>
<organism evidence="4 5">
    <name type="scientific">Rotaria sordida</name>
    <dbReference type="NCBI Taxonomy" id="392033"/>
    <lineage>
        <taxon>Eukaryota</taxon>
        <taxon>Metazoa</taxon>
        <taxon>Spiralia</taxon>
        <taxon>Gnathifera</taxon>
        <taxon>Rotifera</taxon>
        <taxon>Eurotatoria</taxon>
        <taxon>Bdelloidea</taxon>
        <taxon>Philodinida</taxon>
        <taxon>Philodinidae</taxon>
        <taxon>Rotaria</taxon>
    </lineage>
</organism>
<name>A0A814KCG3_9BILA</name>